<evidence type="ECO:0000313" key="7">
    <source>
        <dbReference type="Proteomes" id="UP001519309"/>
    </source>
</evidence>
<dbReference type="InterPro" id="IPR016039">
    <property type="entry name" value="Thiolase-like"/>
</dbReference>
<dbReference type="InterPro" id="IPR013747">
    <property type="entry name" value="ACP_syn_III_C"/>
</dbReference>
<evidence type="ECO:0000256" key="1">
    <source>
        <dbReference type="ARBA" id="ARBA00022490"/>
    </source>
</evidence>
<keyword evidence="7" id="KW-1185">Reference proteome</keyword>
<dbReference type="SUPFAM" id="SSF53901">
    <property type="entry name" value="Thiolase-like"/>
    <property type="match status" value="1"/>
</dbReference>
<dbReference type="PANTHER" id="PTHR34069">
    <property type="entry name" value="3-OXOACYL-[ACYL-CARRIER-PROTEIN] SYNTHASE 3"/>
    <property type="match status" value="1"/>
</dbReference>
<evidence type="ECO:0000313" key="6">
    <source>
        <dbReference type="EMBL" id="MBP2047704.1"/>
    </source>
</evidence>
<protein>
    <submittedName>
        <fullName evidence="6">3-oxoacyl-[acyl-carrier-protein] synthase-3</fullName>
        <ecNumber evidence="6">2.3.1.180</ecNumber>
    </submittedName>
</protein>
<dbReference type="CDD" id="cd00827">
    <property type="entry name" value="init_cond_enzymes"/>
    <property type="match status" value="1"/>
</dbReference>
<feature type="domain" description="Beta-ketoacyl-[acyl-carrier-protein] synthase III N-terminal" evidence="5">
    <location>
        <begin position="117"/>
        <end position="191"/>
    </location>
</feature>
<name>A0ABS4LK79_9ACTN</name>
<dbReference type="EC" id="2.3.1.180" evidence="6"/>
<dbReference type="Pfam" id="PF08545">
    <property type="entry name" value="ACP_syn_III"/>
    <property type="match status" value="1"/>
</dbReference>
<dbReference type="Pfam" id="PF08541">
    <property type="entry name" value="ACP_syn_III_C"/>
    <property type="match status" value="1"/>
</dbReference>
<comment type="caution">
    <text evidence="6">The sequence shown here is derived from an EMBL/GenBank/DDBJ whole genome shotgun (WGS) entry which is preliminary data.</text>
</comment>
<dbReference type="RefSeq" id="WP_397858984.1">
    <property type="nucleotide sequence ID" value="NZ_JBIRRS010000013.1"/>
</dbReference>
<accession>A0ABS4LK79</accession>
<dbReference type="PANTHER" id="PTHR34069:SF2">
    <property type="entry name" value="BETA-KETOACYL-[ACYL-CARRIER-PROTEIN] SYNTHASE III"/>
    <property type="match status" value="1"/>
</dbReference>
<keyword evidence="2 6" id="KW-0808">Transferase</keyword>
<reference evidence="6 7" key="1">
    <citation type="submission" date="2021-03" db="EMBL/GenBank/DDBJ databases">
        <title>Genomic Encyclopedia of Type Strains, Phase IV (KMG-IV): sequencing the most valuable type-strain genomes for metagenomic binning, comparative biology and taxonomic classification.</title>
        <authorList>
            <person name="Goeker M."/>
        </authorList>
    </citation>
    <scope>NUCLEOTIDE SEQUENCE [LARGE SCALE GENOMIC DNA]</scope>
    <source>
        <strain evidence="6 7">DSM 40499</strain>
    </source>
</reference>
<keyword evidence="3 6" id="KW-0012">Acyltransferase</keyword>
<dbReference type="GO" id="GO:0033818">
    <property type="term" value="F:beta-ketoacyl-acyl-carrier-protein synthase III activity"/>
    <property type="evidence" value="ECO:0007669"/>
    <property type="project" value="UniProtKB-EC"/>
</dbReference>
<evidence type="ECO:0000256" key="2">
    <source>
        <dbReference type="ARBA" id="ARBA00022679"/>
    </source>
</evidence>
<evidence type="ECO:0000259" key="4">
    <source>
        <dbReference type="Pfam" id="PF08541"/>
    </source>
</evidence>
<dbReference type="EMBL" id="JAGGLP010000001">
    <property type="protein sequence ID" value="MBP2047704.1"/>
    <property type="molecule type" value="Genomic_DNA"/>
</dbReference>
<evidence type="ECO:0000259" key="5">
    <source>
        <dbReference type="Pfam" id="PF08545"/>
    </source>
</evidence>
<keyword evidence="1" id="KW-0963">Cytoplasm</keyword>
<dbReference type="Proteomes" id="UP001519309">
    <property type="component" value="Unassembled WGS sequence"/>
</dbReference>
<organism evidence="6 7">
    <name type="scientific">Streptomyces griseochromogenes</name>
    <dbReference type="NCBI Taxonomy" id="68214"/>
    <lineage>
        <taxon>Bacteria</taxon>
        <taxon>Bacillati</taxon>
        <taxon>Actinomycetota</taxon>
        <taxon>Actinomycetes</taxon>
        <taxon>Kitasatosporales</taxon>
        <taxon>Streptomycetaceae</taxon>
        <taxon>Streptomyces</taxon>
    </lineage>
</organism>
<proteinExistence type="predicted"/>
<dbReference type="Gene3D" id="3.40.47.10">
    <property type="match status" value="1"/>
</dbReference>
<evidence type="ECO:0000256" key="3">
    <source>
        <dbReference type="ARBA" id="ARBA00023315"/>
    </source>
</evidence>
<sequence>MTAVTAVSLVDVASYLPGEPVPAEFYTEYPAAEDKLRDHPMFKVPPSRHHVAADETNADMVERAVQPLIERHGREEIRGVDVLLVHSQLPDLPFVGAGTEVARRLGLNPEWLVDVANAGCASFVYMLKLARQILTTTDAKTALICNAQSAAGQWFTQSQVRRLAQAAIPGDGCGVGYVTTSSDAPILDVETRHIGEYAGEMTVAADDGRKYWEPGQSQLRIGFSDASVAKVLARGNRLVPEVVTDLCRRLGVATTDIDTLITNQPNRTFLRNWREALRLPGERHPNTFDEYGNLFGAAIPITLDRALSSRRIEDGNLVVLAGFAHAGDFAGAAAVRWRGTRG</sequence>
<gene>
    <name evidence="6" type="ORF">J2Z21_000626</name>
</gene>
<dbReference type="InterPro" id="IPR013751">
    <property type="entry name" value="ACP_syn_III_N"/>
</dbReference>
<feature type="domain" description="Beta-ketoacyl-[acyl-carrier-protein] synthase III C-terminal" evidence="4">
    <location>
        <begin position="248"/>
        <end position="337"/>
    </location>
</feature>